<sequence length="384" mass="43946">MWCFVSHMVTNPEGNDLVGTIGSISFAILSHKDTVVAVMLAQNLHRKGITSPVKSCRSEAIDSQKTTLCADEGSLYTPQRQRQRSSAKLIVSRLCSAVFRMRTKNRPRHCDMETIQSMYMADDHGPEHSRSSCDITIPNSVSITPELVSTKKFRSPGLNELIPATKNPPIKTERLIHHSDYLATLGSLTADDRLLILRRAAKQYTVARRMNQLRIRSPSLAASRQYFTLYHVQTAVELCQYQIDQDFFPAPGLYRLEHGIDCLSHCWPLDRFLLHCDVTRSEYEQQWGLLGTYEKSKGSRDLDLGTIKQLEVYRRRLDQTHCREGETLIIYRSSISCDDVRCRHLTVSVKSILIRQAHLSQVFLPVFDRCRDFQDQRDGQSNSR</sequence>
<protein>
    <submittedName>
        <fullName evidence="1">Uncharacterized protein</fullName>
    </submittedName>
</protein>
<dbReference type="EMBL" id="HACM01011193">
    <property type="protein sequence ID" value="CRZ11635.1"/>
    <property type="molecule type" value="Transcribed_RNA"/>
</dbReference>
<dbReference type="AlphaFoldDB" id="A0A0H5RBN7"/>
<reference evidence="1" key="1">
    <citation type="submission" date="2015-04" db="EMBL/GenBank/DDBJ databases">
        <title>The genome sequence of the plant pathogenic Rhizarian Plasmodiophora brassicae reveals insights in its biotrophic life cycle and the origin of chitin synthesis.</title>
        <authorList>
            <person name="Schwelm A."/>
            <person name="Fogelqvist J."/>
            <person name="Knaust A."/>
            <person name="Julke S."/>
            <person name="Lilja T."/>
            <person name="Dhandapani V."/>
            <person name="Bonilla-Rosso G."/>
            <person name="Karlsson M."/>
            <person name="Shevchenko A."/>
            <person name="Choi S.R."/>
            <person name="Kim H.G."/>
            <person name="Park J.Y."/>
            <person name="Lim Y.P."/>
            <person name="Ludwig-Muller J."/>
            <person name="Dixelius C."/>
        </authorList>
    </citation>
    <scope>NUCLEOTIDE SEQUENCE</scope>
    <source>
        <tissue evidence="1">Potato root galls</tissue>
    </source>
</reference>
<name>A0A0H5RBN7_9EUKA</name>
<evidence type="ECO:0000313" key="1">
    <source>
        <dbReference type="EMBL" id="CRZ11635.1"/>
    </source>
</evidence>
<organism evidence="1">
    <name type="scientific">Spongospora subterranea</name>
    <dbReference type="NCBI Taxonomy" id="70186"/>
    <lineage>
        <taxon>Eukaryota</taxon>
        <taxon>Sar</taxon>
        <taxon>Rhizaria</taxon>
        <taxon>Endomyxa</taxon>
        <taxon>Phytomyxea</taxon>
        <taxon>Plasmodiophorida</taxon>
        <taxon>Plasmodiophoridae</taxon>
        <taxon>Spongospora</taxon>
    </lineage>
</organism>
<proteinExistence type="predicted"/>
<accession>A0A0H5RBN7</accession>